<dbReference type="SUPFAM" id="SSF57850">
    <property type="entry name" value="RING/U-box"/>
    <property type="match status" value="1"/>
</dbReference>
<dbReference type="SMART" id="SM00184">
    <property type="entry name" value="RING"/>
    <property type="match status" value="1"/>
</dbReference>
<evidence type="ECO:0000256" key="2">
    <source>
        <dbReference type="ARBA" id="ARBA00022771"/>
    </source>
</evidence>
<dbReference type="InterPro" id="IPR001841">
    <property type="entry name" value="Znf_RING"/>
</dbReference>
<protein>
    <recommendedName>
        <fullName evidence="5">RING-type domain-containing protein</fullName>
    </recommendedName>
</protein>
<proteinExistence type="predicted"/>
<dbReference type="InterPro" id="IPR013083">
    <property type="entry name" value="Znf_RING/FYVE/PHD"/>
</dbReference>
<evidence type="ECO:0000313" key="6">
    <source>
        <dbReference type="EMBL" id="THU87652.1"/>
    </source>
</evidence>
<dbReference type="PANTHER" id="PTHR47094">
    <property type="entry name" value="ELFLESS, ISOFORM B"/>
    <property type="match status" value="1"/>
</dbReference>
<dbReference type="Gene3D" id="3.30.160.60">
    <property type="entry name" value="Classic Zinc Finger"/>
    <property type="match status" value="1"/>
</dbReference>
<evidence type="ECO:0000256" key="1">
    <source>
        <dbReference type="ARBA" id="ARBA00022723"/>
    </source>
</evidence>
<dbReference type="GO" id="GO:0140082">
    <property type="term" value="F:SUMO-ubiquitin ligase activity"/>
    <property type="evidence" value="ECO:0007669"/>
    <property type="project" value="TreeGrafter"/>
</dbReference>
<accession>A0A4S8LF81</accession>
<evidence type="ECO:0000256" key="3">
    <source>
        <dbReference type="ARBA" id="ARBA00022833"/>
    </source>
</evidence>
<dbReference type="Pfam" id="PF12874">
    <property type="entry name" value="zf-met"/>
    <property type="match status" value="1"/>
</dbReference>
<dbReference type="GO" id="GO:0006511">
    <property type="term" value="P:ubiquitin-dependent protein catabolic process"/>
    <property type="evidence" value="ECO:0007669"/>
    <property type="project" value="TreeGrafter"/>
</dbReference>
<dbReference type="InterPro" id="IPR013087">
    <property type="entry name" value="Znf_C2H2_type"/>
</dbReference>
<dbReference type="PROSITE" id="PS50089">
    <property type="entry name" value="ZF_RING_2"/>
    <property type="match status" value="1"/>
</dbReference>
<dbReference type="InterPro" id="IPR017907">
    <property type="entry name" value="Znf_RING_CS"/>
</dbReference>
<evidence type="ECO:0000313" key="7">
    <source>
        <dbReference type="Proteomes" id="UP000297245"/>
    </source>
</evidence>
<dbReference type="Gene3D" id="3.30.40.10">
    <property type="entry name" value="Zinc/RING finger domain, C3HC4 (zinc finger)"/>
    <property type="match status" value="1"/>
</dbReference>
<organism evidence="6 7">
    <name type="scientific">Dendrothele bispora (strain CBS 962.96)</name>
    <dbReference type="NCBI Taxonomy" id="1314807"/>
    <lineage>
        <taxon>Eukaryota</taxon>
        <taxon>Fungi</taxon>
        <taxon>Dikarya</taxon>
        <taxon>Basidiomycota</taxon>
        <taxon>Agaricomycotina</taxon>
        <taxon>Agaricomycetes</taxon>
        <taxon>Agaricomycetidae</taxon>
        <taxon>Agaricales</taxon>
        <taxon>Agaricales incertae sedis</taxon>
        <taxon>Dendrothele</taxon>
    </lineage>
</organism>
<name>A0A4S8LF81_DENBC</name>
<dbReference type="InterPro" id="IPR049627">
    <property type="entry name" value="SLX8"/>
</dbReference>
<feature type="domain" description="RING-type" evidence="5">
    <location>
        <begin position="190"/>
        <end position="227"/>
    </location>
</feature>
<gene>
    <name evidence="6" type="ORF">K435DRAFT_681301</name>
</gene>
<keyword evidence="7" id="KW-1185">Reference proteome</keyword>
<dbReference type="Pfam" id="PF13923">
    <property type="entry name" value="zf-C3HC4_2"/>
    <property type="match status" value="1"/>
</dbReference>
<dbReference type="GO" id="GO:0032183">
    <property type="term" value="F:SUMO binding"/>
    <property type="evidence" value="ECO:0007669"/>
    <property type="project" value="TreeGrafter"/>
</dbReference>
<keyword evidence="2 4" id="KW-0863">Zinc-finger</keyword>
<dbReference type="Proteomes" id="UP000297245">
    <property type="component" value="Unassembled WGS sequence"/>
</dbReference>
<dbReference type="OrthoDB" id="6077919at2759"/>
<dbReference type="AlphaFoldDB" id="A0A4S8LF81"/>
<dbReference type="PROSITE" id="PS00518">
    <property type="entry name" value="ZF_RING_1"/>
    <property type="match status" value="1"/>
</dbReference>
<dbReference type="GO" id="GO:0008270">
    <property type="term" value="F:zinc ion binding"/>
    <property type="evidence" value="ECO:0007669"/>
    <property type="project" value="UniProtKB-KW"/>
</dbReference>
<evidence type="ECO:0000259" key="5">
    <source>
        <dbReference type="PROSITE" id="PS50089"/>
    </source>
</evidence>
<sequence>MESSALTLASAISQSHISCYAAAHISEADRFSTKYCSICDLYFDSKSLLRNHIDLSGRHPRCEPCNRSFLNMNALRTHWDISKRHHYCASTGCERHFETATGLRVHIDHSPRHHRRENLPSLPEFVRIYGYVKGWEDKVARAMELEGARERELAFAAADWLDLDDLGLASFDYREHISAATVNSKLQQKCGICLSAPKKMKATRCGHVFCESCITCAFESTEACPVCLTNGMISQLREINLTTA</sequence>
<dbReference type="PANTHER" id="PTHR47094:SF1">
    <property type="entry name" value="RING-TYPE E3 UBIQUITIN TRANSFERASE"/>
    <property type="match status" value="1"/>
</dbReference>
<reference evidence="6 7" key="1">
    <citation type="journal article" date="2019" name="Nat. Ecol. Evol.">
        <title>Megaphylogeny resolves global patterns of mushroom evolution.</title>
        <authorList>
            <person name="Varga T."/>
            <person name="Krizsan K."/>
            <person name="Foldi C."/>
            <person name="Dima B."/>
            <person name="Sanchez-Garcia M."/>
            <person name="Sanchez-Ramirez S."/>
            <person name="Szollosi G.J."/>
            <person name="Szarkandi J.G."/>
            <person name="Papp V."/>
            <person name="Albert L."/>
            <person name="Andreopoulos W."/>
            <person name="Angelini C."/>
            <person name="Antonin V."/>
            <person name="Barry K.W."/>
            <person name="Bougher N.L."/>
            <person name="Buchanan P."/>
            <person name="Buyck B."/>
            <person name="Bense V."/>
            <person name="Catcheside P."/>
            <person name="Chovatia M."/>
            <person name="Cooper J."/>
            <person name="Damon W."/>
            <person name="Desjardin D."/>
            <person name="Finy P."/>
            <person name="Geml J."/>
            <person name="Haridas S."/>
            <person name="Hughes K."/>
            <person name="Justo A."/>
            <person name="Karasinski D."/>
            <person name="Kautmanova I."/>
            <person name="Kiss B."/>
            <person name="Kocsube S."/>
            <person name="Kotiranta H."/>
            <person name="LaButti K.M."/>
            <person name="Lechner B.E."/>
            <person name="Liimatainen K."/>
            <person name="Lipzen A."/>
            <person name="Lukacs Z."/>
            <person name="Mihaltcheva S."/>
            <person name="Morgado L.N."/>
            <person name="Niskanen T."/>
            <person name="Noordeloos M.E."/>
            <person name="Ohm R.A."/>
            <person name="Ortiz-Santana B."/>
            <person name="Ovrebo C."/>
            <person name="Racz N."/>
            <person name="Riley R."/>
            <person name="Savchenko A."/>
            <person name="Shiryaev A."/>
            <person name="Soop K."/>
            <person name="Spirin V."/>
            <person name="Szebenyi C."/>
            <person name="Tomsovsky M."/>
            <person name="Tulloss R.E."/>
            <person name="Uehling J."/>
            <person name="Grigoriev I.V."/>
            <person name="Vagvolgyi C."/>
            <person name="Papp T."/>
            <person name="Martin F.M."/>
            <person name="Miettinen O."/>
            <person name="Hibbett D.S."/>
            <person name="Nagy L.G."/>
        </authorList>
    </citation>
    <scope>NUCLEOTIDE SEQUENCE [LARGE SCALE GENOMIC DNA]</scope>
    <source>
        <strain evidence="6 7">CBS 962.96</strain>
    </source>
</reference>
<evidence type="ECO:0000256" key="4">
    <source>
        <dbReference type="PROSITE-ProRule" id="PRU00175"/>
    </source>
</evidence>
<dbReference type="GO" id="GO:0061630">
    <property type="term" value="F:ubiquitin protein ligase activity"/>
    <property type="evidence" value="ECO:0007669"/>
    <property type="project" value="InterPro"/>
</dbReference>
<dbReference type="GO" id="GO:0033768">
    <property type="term" value="C:SUMO-targeted ubiquitin ligase complex"/>
    <property type="evidence" value="ECO:0007669"/>
    <property type="project" value="TreeGrafter"/>
</dbReference>
<keyword evidence="1" id="KW-0479">Metal-binding</keyword>
<dbReference type="SMART" id="SM00355">
    <property type="entry name" value="ZnF_C2H2"/>
    <property type="match status" value="3"/>
</dbReference>
<keyword evidence="3" id="KW-0862">Zinc</keyword>
<dbReference type="EMBL" id="ML179440">
    <property type="protein sequence ID" value="THU87652.1"/>
    <property type="molecule type" value="Genomic_DNA"/>
</dbReference>